<keyword evidence="3" id="KW-1185">Reference proteome</keyword>
<name>A0A931DDT8_9MICC</name>
<gene>
    <name evidence="2" type="ORF">IW252_001727</name>
</gene>
<evidence type="ECO:0000259" key="1">
    <source>
        <dbReference type="Pfam" id="PF09860"/>
    </source>
</evidence>
<dbReference type="Proteomes" id="UP000625033">
    <property type="component" value="Unassembled WGS sequence"/>
</dbReference>
<dbReference type="InterPro" id="IPR018656">
    <property type="entry name" value="DUF2087"/>
</dbReference>
<proteinExistence type="predicted"/>
<dbReference type="EMBL" id="JADOTZ010000001">
    <property type="protein sequence ID" value="MBG6084960.1"/>
    <property type="molecule type" value="Genomic_DNA"/>
</dbReference>
<reference evidence="2" key="1">
    <citation type="submission" date="2020-11" db="EMBL/GenBank/DDBJ databases">
        <title>Sequencing the genomes of 1000 actinobacteria strains.</title>
        <authorList>
            <person name="Klenk H.-P."/>
        </authorList>
    </citation>
    <scope>NUCLEOTIDE SEQUENCE</scope>
    <source>
        <strain evidence="2">DSM 26152</strain>
    </source>
</reference>
<dbReference type="RefSeq" id="WP_196836198.1">
    <property type="nucleotide sequence ID" value="NZ_JADOTZ010000001.1"/>
</dbReference>
<sequence>MSELKRLAAVLANADQRRVLARLLLGEEAEPELDRVKPKAREKTRRALLDAGLAEDSGGVLALRESVFKELLAAEAPPRREGLDRFRQGARVVQWPAQQAERYRLMAQVAAEVLQPGEEVSEAELNGRLVAVHEDTAFVRRYLVDHALVRRAPDGSVYSLSGADEPSS</sequence>
<accession>A0A931DDT8</accession>
<evidence type="ECO:0000313" key="2">
    <source>
        <dbReference type="EMBL" id="MBG6084960.1"/>
    </source>
</evidence>
<feature type="domain" description="DUF2087" evidence="1">
    <location>
        <begin position="91"/>
        <end position="159"/>
    </location>
</feature>
<organism evidence="2 3">
    <name type="scientific">Zhihengliuella flava</name>
    <dbReference type="NCBI Taxonomy" id="1285193"/>
    <lineage>
        <taxon>Bacteria</taxon>
        <taxon>Bacillati</taxon>
        <taxon>Actinomycetota</taxon>
        <taxon>Actinomycetes</taxon>
        <taxon>Micrococcales</taxon>
        <taxon>Micrococcaceae</taxon>
        <taxon>Zhihengliuella</taxon>
    </lineage>
</organism>
<dbReference type="AlphaFoldDB" id="A0A931DDT8"/>
<protein>
    <recommendedName>
        <fullName evidence="1">DUF2087 domain-containing protein</fullName>
    </recommendedName>
</protein>
<comment type="caution">
    <text evidence="2">The sequence shown here is derived from an EMBL/GenBank/DDBJ whole genome shotgun (WGS) entry which is preliminary data.</text>
</comment>
<evidence type="ECO:0000313" key="3">
    <source>
        <dbReference type="Proteomes" id="UP000625033"/>
    </source>
</evidence>
<dbReference type="Pfam" id="PF09860">
    <property type="entry name" value="DUF2087"/>
    <property type="match status" value="1"/>
</dbReference>